<sequence length="134" mass="14735">VRHGAASHAAAVEGLDLAAVQERLRHAHLASTLRCRKHVQHLRLIDAVPAAVMQWAEAAEQQLRPALRGRGRERCAAQATARKLRRLGRALIADRAQLFLEIRFGSGEVAAHIPTRDGHRAGWIHADLFISALT</sequence>
<comment type="caution">
    <text evidence="1">The sequence shown here is derived from an EMBL/GenBank/DDBJ whole genome shotgun (WGS) entry which is preliminary data.</text>
</comment>
<evidence type="ECO:0000313" key="1">
    <source>
        <dbReference type="EMBL" id="CAK0814693.1"/>
    </source>
</evidence>
<dbReference type="EMBL" id="CAUYUJ010005713">
    <property type="protein sequence ID" value="CAK0814693.1"/>
    <property type="molecule type" value="Genomic_DNA"/>
</dbReference>
<keyword evidence="2" id="KW-1185">Reference proteome</keyword>
<proteinExistence type="predicted"/>
<evidence type="ECO:0000313" key="2">
    <source>
        <dbReference type="Proteomes" id="UP001189429"/>
    </source>
</evidence>
<protein>
    <submittedName>
        <fullName evidence="1">Uncharacterized protein</fullName>
    </submittedName>
</protein>
<reference evidence="1" key="1">
    <citation type="submission" date="2023-10" db="EMBL/GenBank/DDBJ databases">
        <authorList>
            <person name="Chen Y."/>
            <person name="Shah S."/>
            <person name="Dougan E. K."/>
            <person name="Thang M."/>
            <person name="Chan C."/>
        </authorList>
    </citation>
    <scope>NUCLEOTIDE SEQUENCE [LARGE SCALE GENOMIC DNA]</scope>
</reference>
<name>A0ABN9R8C5_9DINO</name>
<dbReference type="SUPFAM" id="SSF56349">
    <property type="entry name" value="DNA breaking-rejoining enzymes"/>
    <property type="match status" value="1"/>
</dbReference>
<feature type="non-terminal residue" evidence="1">
    <location>
        <position position="1"/>
    </location>
</feature>
<dbReference type="Proteomes" id="UP001189429">
    <property type="component" value="Unassembled WGS sequence"/>
</dbReference>
<accession>A0ABN9R8C5</accession>
<feature type="non-terminal residue" evidence="1">
    <location>
        <position position="134"/>
    </location>
</feature>
<gene>
    <name evidence="1" type="ORF">PCOR1329_LOCUS18220</name>
</gene>
<dbReference type="InterPro" id="IPR011010">
    <property type="entry name" value="DNA_brk_join_enz"/>
</dbReference>
<organism evidence="1 2">
    <name type="scientific">Prorocentrum cordatum</name>
    <dbReference type="NCBI Taxonomy" id="2364126"/>
    <lineage>
        <taxon>Eukaryota</taxon>
        <taxon>Sar</taxon>
        <taxon>Alveolata</taxon>
        <taxon>Dinophyceae</taxon>
        <taxon>Prorocentrales</taxon>
        <taxon>Prorocentraceae</taxon>
        <taxon>Prorocentrum</taxon>
    </lineage>
</organism>